<dbReference type="Pfam" id="PF01636">
    <property type="entry name" value="APH"/>
    <property type="match status" value="1"/>
</dbReference>
<proteinExistence type="predicted"/>
<gene>
    <name evidence="2" type="ORF">JIG36_21520</name>
</gene>
<organism evidence="2 3">
    <name type="scientific">Paractinoplanes ovalisporus</name>
    <dbReference type="NCBI Taxonomy" id="2810368"/>
    <lineage>
        <taxon>Bacteria</taxon>
        <taxon>Bacillati</taxon>
        <taxon>Actinomycetota</taxon>
        <taxon>Actinomycetes</taxon>
        <taxon>Micromonosporales</taxon>
        <taxon>Micromonosporaceae</taxon>
        <taxon>Paractinoplanes</taxon>
    </lineage>
</organism>
<comment type="caution">
    <text evidence="2">The sequence shown here is derived from an EMBL/GenBank/DDBJ whole genome shotgun (WGS) entry which is preliminary data.</text>
</comment>
<evidence type="ECO:0000259" key="1">
    <source>
        <dbReference type="Pfam" id="PF01636"/>
    </source>
</evidence>
<dbReference type="Proteomes" id="UP000632138">
    <property type="component" value="Unassembled WGS sequence"/>
</dbReference>
<dbReference type="Gene3D" id="1.20.58.840">
    <property type="match status" value="1"/>
</dbReference>
<dbReference type="SUPFAM" id="SSF56112">
    <property type="entry name" value="Protein kinase-like (PK-like)"/>
    <property type="match status" value="1"/>
</dbReference>
<feature type="domain" description="Aminoglycoside phosphotransferase" evidence="1">
    <location>
        <begin position="43"/>
        <end position="264"/>
    </location>
</feature>
<dbReference type="Gene3D" id="1.10.510.10">
    <property type="entry name" value="Transferase(Phosphotransferase) domain 1"/>
    <property type="match status" value="1"/>
</dbReference>
<keyword evidence="3" id="KW-1185">Reference proteome</keyword>
<reference evidence="2 3" key="1">
    <citation type="submission" date="2021-01" db="EMBL/GenBank/DDBJ databases">
        <title>Actinoplanes sp. nov. LDG1-06 isolated from lichen.</title>
        <authorList>
            <person name="Saeng-In P."/>
            <person name="Phongsopitanun W."/>
            <person name="Kanchanasin P."/>
            <person name="Yuki M."/>
            <person name="Kudo T."/>
            <person name="Ohkuma M."/>
            <person name="Tanasupawat S."/>
        </authorList>
    </citation>
    <scope>NUCLEOTIDE SEQUENCE [LARGE SCALE GENOMIC DNA]</scope>
    <source>
        <strain evidence="2 3">LDG1-06</strain>
    </source>
</reference>
<evidence type="ECO:0000313" key="3">
    <source>
        <dbReference type="Proteomes" id="UP000632138"/>
    </source>
</evidence>
<sequence length="314" mass="34359">MLGMRERPEGLIDDDLRRGLAAGWGVHGKLTYLPVGAGGYHWAVGGRWFVTVDTRGDAAGLERALSTATALRLPFVIAPVPAEDGTTVRALSPRHLLSVYPMVEGVAGDFGPHPPEQRDRVLDLLIALHRATPAVASTAPRTALRLPGRAGLEEALNGLARPWTSGPYGEAAHRVLAEHAERVRGWLAEFDDLARAARDPAGWVVTHGEPHPGNFLRTAEGLRLIDWDTVLLAPAERDLWMLTGAMFGSGPGDDAELLGRYERETGRRVSPELIGFYRLWWMLADIAIYADELRRPHTANEDRAASLTYLAGYF</sequence>
<accession>A0ABS2AFV0</accession>
<dbReference type="InterPro" id="IPR002575">
    <property type="entry name" value="Aminoglycoside_PTrfase"/>
</dbReference>
<protein>
    <submittedName>
        <fullName evidence="2">Aminoglycoside phosphotransferase family protein</fullName>
    </submittedName>
</protein>
<name>A0ABS2AFV0_9ACTN</name>
<dbReference type="InterPro" id="IPR011009">
    <property type="entry name" value="Kinase-like_dom_sf"/>
</dbReference>
<evidence type="ECO:0000313" key="2">
    <source>
        <dbReference type="EMBL" id="MBM2618141.1"/>
    </source>
</evidence>
<dbReference type="EMBL" id="JAENHP010000006">
    <property type="protein sequence ID" value="MBM2618141.1"/>
    <property type="molecule type" value="Genomic_DNA"/>
</dbReference>